<reference evidence="3" key="1">
    <citation type="journal article" date="2020" name="Microbiol. Resour. Announc.">
        <title>Complete Genome Sequence of Novel Psychrotolerant Legionella Strain TUM19329, Isolated from Antarctic Lake Sediment.</title>
        <authorList>
            <person name="Shimada S."/>
            <person name="Nakai R."/>
            <person name="Aoki K."/>
            <person name="Shimoeda N."/>
            <person name="Ohno G."/>
            <person name="Miyazaki Y."/>
            <person name="Kudoh S."/>
            <person name="Imura S."/>
            <person name="Watanabe K."/>
            <person name="Ishii Y."/>
            <person name="Tateda K."/>
        </authorList>
    </citation>
    <scope>NUCLEOTIDE SEQUENCE [LARGE SCALE GENOMIC DNA]</scope>
    <source>
        <strain evidence="3">TUM19329</strain>
    </source>
</reference>
<sequence>MINKKTNLYLFSLIFFLPIFCQAKISNQFKHPFYVGALGGFGSTTWQGLVPSQVNRNLAISMSTPINAQEGGHVWGLLAGYEISPFFALEASYIHYPSANIIFEPFSLFSFNYDGLTKFSTNTEVLSLMAKVMLIIPNTQMRIYSSAGAANLHREDMIVDDWRLSPAFGVGLNYHIAENLMGELGAHYTAGYGESQLNPADTYFPFLYSVTLRLAYCF</sequence>
<name>A0A6F8T4B9_9GAMM</name>
<dbReference type="Pfam" id="PF13505">
    <property type="entry name" value="OMP_b-brl"/>
    <property type="match status" value="1"/>
</dbReference>
<feature type="domain" description="Outer membrane protein beta-barrel" evidence="2">
    <location>
        <begin position="16"/>
        <end position="190"/>
    </location>
</feature>
<dbReference type="EMBL" id="AP022839">
    <property type="protein sequence ID" value="BCA95053.1"/>
    <property type="molecule type" value="Genomic_DNA"/>
</dbReference>
<evidence type="ECO:0000313" key="4">
    <source>
        <dbReference type="Proteomes" id="UP000502894"/>
    </source>
</evidence>
<dbReference type="AlphaFoldDB" id="A0A6F8T4B9"/>
<proteinExistence type="predicted"/>
<keyword evidence="1" id="KW-0732">Signal</keyword>
<dbReference type="InterPro" id="IPR011250">
    <property type="entry name" value="OMP/PagP_B-barrel"/>
</dbReference>
<keyword evidence="4" id="KW-1185">Reference proteome</keyword>
<accession>A0A6F8T4B9</accession>
<evidence type="ECO:0000259" key="2">
    <source>
        <dbReference type="Pfam" id="PF13505"/>
    </source>
</evidence>
<dbReference type="Proteomes" id="UP000502894">
    <property type="component" value="Chromosome"/>
</dbReference>
<protein>
    <recommendedName>
        <fullName evidence="2">Outer membrane protein beta-barrel domain-containing protein</fullName>
    </recommendedName>
</protein>
<evidence type="ECO:0000256" key="1">
    <source>
        <dbReference type="ARBA" id="ARBA00022729"/>
    </source>
</evidence>
<dbReference type="SUPFAM" id="SSF56925">
    <property type="entry name" value="OMPA-like"/>
    <property type="match status" value="1"/>
</dbReference>
<evidence type="ECO:0000313" key="3">
    <source>
        <dbReference type="EMBL" id="BCA95053.1"/>
    </source>
</evidence>
<dbReference type="RefSeq" id="WP_173236756.1">
    <property type="nucleotide sequence ID" value="NZ_AP022839.1"/>
</dbReference>
<dbReference type="InterPro" id="IPR027385">
    <property type="entry name" value="Beta-barrel_OMP"/>
</dbReference>
<gene>
    <name evidence="3" type="ORF">TUM19329_14140</name>
</gene>
<dbReference type="KEGG" id="lant:TUM19329_14140"/>
<dbReference type="Gene3D" id="2.40.160.20">
    <property type="match status" value="1"/>
</dbReference>
<organism evidence="3 4">
    <name type="scientific">Legionella antarctica</name>
    <dbReference type="NCBI Taxonomy" id="2708020"/>
    <lineage>
        <taxon>Bacteria</taxon>
        <taxon>Pseudomonadati</taxon>
        <taxon>Pseudomonadota</taxon>
        <taxon>Gammaproteobacteria</taxon>
        <taxon>Legionellales</taxon>
        <taxon>Legionellaceae</taxon>
        <taxon>Legionella</taxon>
    </lineage>
</organism>